<sequence length="422" mass="48074">MRDFMLVKLSDAEFDEFSVRHPQGNFQQTSAMGHLREGEGKTVEYLGVKENGELKAAGLLQIVHAGRSVFALIHDGPLCDFDDKELLSFFVDGLKSHAKAGGAAQLDITPEAVYRLHTQEGEPDGPADDAMIANLKSLGFEHVGGFSTGYTSVPRWRWVKNLEGIEDEAALTASYAKYRRRNVRIARESGVHTRRLGRDELSLFHQLCELSCEKQGFENRPLSFFEGMYDAFGDDIEYRVAEIHFDEYLKTWQDKLDKLNADKARIQKDLERSRTEKRTNQLNLQLATVEKNMPPVVKRVQEAQELLKQYGEVVPLDGSMFLYHPREVVCTTSGADERFDKFYAPALMHHEMMVKCIERGIPRYNLYGINGLFTPENNPGFGVLEFKQRFNGFVEEMPGEFVLPVKPLTYATKKLVHRILGR</sequence>
<dbReference type="RefSeq" id="WP_100496965.1">
    <property type="nucleotide sequence ID" value="NZ_PGLQ01000007.1"/>
</dbReference>
<evidence type="ECO:0000256" key="2">
    <source>
        <dbReference type="ARBA" id="ARBA00022490"/>
    </source>
</evidence>
<dbReference type="GO" id="GO:0008360">
    <property type="term" value="P:regulation of cell shape"/>
    <property type="evidence" value="ECO:0007669"/>
    <property type="project" value="UniProtKB-KW"/>
</dbReference>
<keyword evidence="3" id="KW-0808">Transferase</keyword>
<evidence type="ECO:0000313" key="9">
    <source>
        <dbReference type="EMBL" id="PJM78557.1"/>
    </source>
</evidence>
<keyword evidence="10" id="KW-1185">Reference proteome</keyword>
<accession>A0A2M9HP26</accession>
<keyword evidence="2" id="KW-0963">Cytoplasm</keyword>
<keyword evidence="6" id="KW-0012">Acyltransferase</keyword>
<dbReference type="AlphaFoldDB" id="A0A2M9HP26"/>
<dbReference type="InterPro" id="IPR016181">
    <property type="entry name" value="Acyl_CoA_acyltransferase"/>
</dbReference>
<dbReference type="Gene3D" id="3.40.630.30">
    <property type="match status" value="2"/>
</dbReference>
<dbReference type="PANTHER" id="PTHR36174">
    <property type="entry name" value="LIPID II:GLYCINE GLYCYLTRANSFERASE"/>
    <property type="match status" value="1"/>
</dbReference>
<organism evidence="9 10">
    <name type="scientific">Bifidobacterium scaligerum</name>
    <dbReference type="NCBI Taxonomy" id="2052656"/>
    <lineage>
        <taxon>Bacteria</taxon>
        <taxon>Bacillati</taxon>
        <taxon>Actinomycetota</taxon>
        <taxon>Actinomycetes</taxon>
        <taxon>Bifidobacteriales</taxon>
        <taxon>Bifidobacteriaceae</taxon>
        <taxon>Bifidobacterium</taxon>
    </lineage>
</organism>
<evidence type="ECO:0000256" key="6">
    <source>
        <dbReference type="ARBA" id="ARBA00023315"/>
    </source>
</evidence>
<dbReference type="Gene3D" id="1.20.58.90">
    <property type="match status" value="1"/>
</dbReference>
<proteinExistence type="inferred from homology"/>
<dbReference type="PANTHER" id="PTHR36174:SF2">
    <property type="entry name" value="AMINOACYLTRANSFERASE FEMA"/>
    <property type="match status" value="1"/>
</dbReference>
<evidence type="ECO:0000256" key="3">
    <source>
        <dbReference type="ARBA" id="ARBA00022679"/>
    </source>
</evidence>
<keyword evidence="8" id="KW-0175">Coiled coil</keyword>
<dbReference type="InterPro" id="IPR003447">
    <property type="entry name" value="FEMABX"/>
</dbReference>
<evidence type="ECO:0000256" key="1">
    <source>
        <dbReference type="ARBA" id="ARBA00009943"/>
    </source>
</evidence>
<dbReference type="InterPro" id="IPR050644">
    <property type="entry name" value="PG_Glycine_Bridge_Synth"/>
</dbReference>
<dbReference type="GO" id="GO:0009252">
    <property type="term" value="P:peptidoglycan biosynthetic process"/>
    <property type="evidence" value="ECO:0007669"/>
    <property type="project" value="UniProtKB-KW"/>
</dbReference>
<dbReference type="Pfam" id="PF02388">
    <property type="entry name" value="FemAB"/>
    <property type="match status" value="1"/>
</dbReference>
<dbReference type="PROSITE" id="PS51191">
    <property type="entry name" value="FEMABX"/>
    <property type="match status" value="1"/>
</dbReference>
<dbReference type="OrthoDB" id="9785911at2"/>
<dbReference type="GO" id="GO:0016755">
    <property type="term" value="F:aminoacyltransferase activity"/>
    <property type="evidence" value="ECO:0007669"/>
    <property type="project" value="InterPro"/>
</dbReference>
<dbReference type="EMBL" id="PGLQ01000007">
    <property type="protein sequence ID" value="PJM78557.1"/>
    <property type="molecule type" value="Genomic_DNA"/>
</dbReference>
<dbReference type="SUPFAM" id="SSF55729">
    <property type="entry name" value="Acyl-CoA N-acyltransferases (Nat)"/>
    <property type="match status" value="2"/>
</dbReference>
<keyword evidence="7" id="KW-0961">Cell wall biogenesis/degradation</keyword>
<evidence type="ECO:0000256" key="5">
    <source>
        <dbReference type="ARBA" id="ARBA00022984"/>
    </source>
</evidence>
<gene>
    <name evidence="9" type="ORF">CUU80_08935</name>
</gene>
<comment type="similarity">
    <text evidence="1">Belongs to the FemABX family.</text>
</comment>
<comment type="caution">
    <text evidence="9">The sequence shown here is derived from an EMBL/GenBank/DDBJ whole genome shotgun (WGS) entry which is preliminary data.</text>
</comment>
<evidence type="ECO:0000256" key="7">
    <source>
        <dbReference type="ARBA" id="ARBA00023316"/>
    </source>
</evidence>
<dbReference type="Proteomes" id="UP000228755">
    <property type="component" value="Unassembled WGS sequence"/>
</dbReference>
<evidence type="ECO:0000256" key="8">
    <source>
        <dbReference type="SAM" id="Coils"/>
    </source>
</evidence>
<keyword evidence="5" id="KW-0573">Peptidoglycan synthesis</keyword>
<name>A0A2M9HP26_9BIFI</name>
<feature type="coiled-coil region" evidence="8">
    <location>
        <begin position="249"/>
        <end position="292"/>
    </location>
</feature>
<dbReference type="GO" id="GO:0071555">
    <property type="term" value="P:cell wall organization"/>
    <property type="evidence" value="ECO:0007669"/>
    <property type="project" value="UniProtKB-KW"/>
</dbReference>
<reference evidence="9 10" key="1">
    <citation type="submission" date="2017-11" db="EMBL/GenBank/DDBJ databases">
        <title>Draft genome sequences of strains TRE 1, TRE D, TRE H and TRI 7, isolated from tamarins, belonging to four potential novel Bifidobacterium species.</title>
        <authorList>
            <person name="Mattarelli P."/>
            <person name="Modesto M."/>
            <person name="Bonetti A."/>
            <person name="Puglisi E."/>
            <person name="Morelli L."/>
        </authorList>
    </citation>
    <scope>NUCLEOTIDE SEQUENCE [LARGE SCALE GENOMIC DNA]</scope>
    <source>
        <strain evidence="10">TRED</strain>
    </source>
</reference>
<evidence type="ECO:0000256" key="4">
    <source>
        <dbReference type="ARBA" id="ARBA00022960"/>
    </source>
</evidence>
<protein>
    <submittedName>
        <fullName evidence="9">Peptidoglycan bridge formation protein FemAB</fullName>
    </submittedName>
</protein>
<evidence type="ECO:0000313" key="10">
    <source>
        <dbReference type="Proteomes" id="UP000228755"/>
    </source>
</evidence>
<keyword evidence="4" id="KW-0133">Cell shape</keyword>